<feature type="transmembrane region" description="Helical" evidence="14">
    <location>
        <begin position="6"/>
        <end position="22"/>
    </location>
</feature>
<dbReference type="GeneID" id="105228875"/>
<dbReference type="KEGG" id="bdr:105228875"/>
<accession>A0A034VZA2</accession>
<evidence type="ECO:0000256" key="14">
    <source>
        <dbReference type="SAM" id="Phobius"/>
    </source>
</evidence>
<reference evidence="15" key="1">
    <citation type="journal article" date="2014" name="BMC Genomics">
        <title>Characterizing the developmental transcriptome of the oriental fruit fly, Bactrocera dorsalis (Diptera: Tephritidae) through comparative genomic analysis with Drosophila melanogaster utilizing modENCODE datasets.</title>
        <authorList>
            <person name="Geib S.M."/>
            <person name="Calla B."/>
            <person name="Hall B."/>
            <person name="Hou S."/>
            <person name="Manoukis N.C."/>
        </authorList>
    </citation>
    <scope>NUCLEOTIDE SEQUENCE</scope>
    <source>
        <strain evidence="15">Punador</strain>
    </source>
</reference>
<keyword evidence="5 13" id="KW-0349">Heme</keyword>
<keyword evidence="14" id="KW-0812">Transmembrane</keyword>
<evidence type="ECO:0000256" key="13">
    <source>
        <dbReference type="PIRSR" id="PIRSR602401-1"/>
    </source>
</evidence>
<organism evidence="15">
    <name type="scientific">Bactrocera dorsalis</name>
    <name type="common">Oriental fruit fly</name>
    <name type="synonym">Dacus dorsalis</name>
    <dbReference type="NCBI Taxonomy" id="27457"/>
    <lineage>
        <taxon>Eukaryota</taxon>
        <taxon>Metazoa</taxon>
        <taxon>Ecdysozoa</taxon>
        <taxon>Arthropoda</taxon>
        <taxon>Hexapoda</taxon>
        <taxon>Insecta</taxon>
        <taxon>Pterygota</taxon>
        <taxon>Neoptera</taxon>
        <taxon>Endopterygota</taxon>
        <taxon>Diptera</taxon>
        <taxon>Brachycera</taxon>
        <taxon>Muscomorpha</taxon>
        <taxon>Tephritoidea</taxon>
        <taxon>Tephritidae</taxon>
        <taxon>Bactrocera</taxon>
        <taxon>Bactrocera</taxon>
    </lineage>
</organism>
<dbReference type="Gene3D" id="1.10.630.10">
    <property type="entry name" value="Cytochrome P450"/>
    <property type="match status" value="1"/>
</dbReference>
<dbReference type="GO" id="GO:0005789">
    <property type="term" value="C:endoplasmic reticulum membrane"/>
    <property type="evidence" value="ECO:0007669"/>
    <property type="project" value="UniProtKB-SubCell"/>
</dbReference>
<keyword evidence="6 13" id="KW-0479">Metal-binding</keyword>
<keyword evidence="10 13" id="KW-0408">Iron</keyword>
<comment type="similarity">
    <text evidence="4">Belongs to the cytochrome P450 family.</text>
</comment>
<dbReference type="AlphaFoldDB" id="A0A034VZA2"/>
<proteinExistence type="inferred from homology"/>
<dbReference type="GO" id="GO:0004497">
    <property type="term" value="F:monooxygenase activity"/>
    <property type="evidence" value="ECO:0007669"/>
    <property type="project" value="UniProtKB-KW"/>
</dbReference>
<dbReference type="EMBL" id="GAKP01012059">
    <property type="protein sequence ID" value="JAC46893.1"/>
    <property type="molecule type" value="Transcribed_RNA"/>
</dbReference>
<dbReference type="FunFam" id="1.10.630.10:FF:000042">
    <property type="entry name" value="Cytochrome P450"/>
    <property type="match status" value="1"/>
</dbReference>
<keyword evidence="8" id="KW-0492">Microsome</keyword>
<evidence type="ECO:0000256" key="2">
    <source>
        <dbReference type="ARBA" id="ARBA00004174"/>
    </source>
</evidence>
<dbReference type="PANTHER" id="PTHR24292">
    <property type="entry name" value="CYTOCHROME P450"/>
    <property type="match status" value="1"/>
</dbReference>
<evidence type="ECO:0000256" key="4">
    <source>
        <dbReference type="ARBA" id="ARBA00010617"/>
    </source>
</evidence>
<keyword evidence="9" id="KW-0560">Oxidoreductase</keyword>
<dbReference type="PANTHER" id="PTHR24292:SF100">
    <property type="entry name" value="CYTOCHROME P450 6A16, ISOFORM B-RELATED"/>
    <property type="match status" value="1"/>
</dbReference>
<dbReference type="InterPro" id="IPR002401">
    <property type="entry name" value="Cyt_P450_E_grp-I"/>
</dbReference>
<comment type="subcellular location">
    <subcellularLocation>
        <location evidence="3">Endoplasmic reticulum membrane</location>
        <topology evidence="3">Peripheral membrane protein</topology>
    </subcellularLocation>
    <subcellularLocation>
        <location evidence="2">Microsome membrane</location>
        <topology evidence="2">Peripheral membrane protein</topology>
    </subcellularLocation>
</comment>
<comment type="cofactor">
    <cofactor evidence="1 13">
        <name>heme</name>
        <dbReference type="ChEBI" id="CHEBI:30413"/>
    </cofactor>
</comment>
<keyword evidence="7" id="KW-0256">Endoplasmic reticulum</keyword>
<dbReference type="CDD" id="cd11056">
    <property type="entry name" value="CYP6-like"/>
    <property type="match status" value="1"/>
</dbReference>
<evidence type="ECO:0000256" key="6">
    <source>
        <dbReference type="ARBA" id="ARBA00022723"/>
    </source>
</evidence>
<gene>
    <name evidence="15" type="primary">CP6U1</name>
</gene>
<sequence length="495" mass="57453">MELLQRLLYTALSAASIIYFIVKASLSHWKRRGILHEKPRFLVGNLGGVGGKRHISAVLEQLYEKYKGQAPFIGCYAYLKPMVLVLDLDLVRNVLITHSEHFKERGVFGNAPHDPLSANLLQQDGADWQRLNTVVCPAFAQDNISQMLPTLEKVASTMHRSLTQVSEDAAVSVNNLVDCYNIDVISTLAFGVSGETLLNSDTEFRRMARSYLKDFNMFRLYFLMYFPNVARLLRYKNYEQAATDYFLKLVRQKLFEQEWSRLDKRNSFFHMFAELKRDRDPKRRLSDEEIAAQAFSFILMGLETCNSAMTFCLYELALQPDLQRRVQEEICNVLKRNENGMDSKNLNDMNLLRQCLNETLRKHTPYSFLLRNTNEDYEVPNSIFMLRPDNHLVIPIAAIHHDPVLYPEPNKFDPERFSKENNKRRHPMAFLPYGAGPRYCLAQQFAENQMLVGLGTLLRDYSFSPCRETPIPLVYDNKRLVLTPKDKLKLNVQRR</sequence>
<dbReference type="OrthoDB" id="2789670at2759"/>
<keyword evidence="11" id="KW-0503">Monooxygenase</keyword>
<dbReference type="Pfam" id="PF00067">
    <property type="entry name" value="p450"/>
    <property type="match status" value="1"/>
</dbReference>
<evidence type="ECO:0000256" key="8">
    <source>
        <dbReference type="ARBA" id="ARBA00022848"/>
    </source>
</evidence>
<dbReference type="GO" id="GO:0020037">
    <property type="term" value="F:heme binding"/>
    <property type="evidence" value="ECO:0007669"/>
    <property type="project" value="InterPro"/>
</dbReference>
<evidence type="ECO:0000256" key="3">
    <source>
        <dbReference type="ARBA" id="ARBA00004406"/>
    </source>
</evidence>
<feature type="binding site" description="axial binding residue" evidence="13">
    <location>
        <position position="440"/>
    </location>
    <ligand>
        <name>heme</name>
        <dbReference type="ChEBI" id="CHEBI:30413"/>
    </ligand>
    <ligandPart>
        <name>Fe</name>
        <dbReference type="ChEBI" id="CHEBI:18248"/>
    </ligandPart>
</feature>
<dbReference type="SUPFAM" id="SSF48264">
    <property type="entry name" value="Cytochrome P450"/>
    <property type="match status" value="1"/>
</dbReference>
<dbReference type="InterPro" id="IPR036396">
    <property type="entry name" value="Cyt_P450_sf"/>
</dbReference>
<dbReference type="InterPro" id="IPR001128">
    <property type="entry name" value="Cyt_P450"/>
</dbReference>
<evidence type="ECO:0000256" key="11">
    <source>
        <dbReference type="ARBA" id="ARBA00023033"/>
    </source>
</evidence>
<dbReference type="PRINTS" id="PR00463">
    <property type="entry name" value="EP450I"/>
</dbReference>
<evidence type="ECO:0000256" key="7">
    <source>
        <dbReference type="ARBA" id="ARBA00022824"/>
    </source>
</evidence>
<dbReference type="RefSeq" id="XP_011207172.2">
    <property type="nucleotide sequence ID" value="XM_011208870.4"/>
</dbReference>
<evidence type="ECO:0000256" key="12">
    <source>
        <dbReference type="ARBA" id="ARBA00023136"/>
    </source>
</evidence>
<dbReference type="PRINTS" id="PR00385">
    <property type="entry name" value="P450"/>
</dbReference>
<evidence type="ECO:0000256" key="1">
    <source>
        <dbReference type="ARBA" id="ARBA00001971"/>
    </source>
</evidence>
<dbReference type="EMBL" id="GAKP01012060">
    <property type="protein sequence ID" value="JAC46892.1"/>
    <property type="molecule type" value="Transcribed_RNA"/>
</dbReference>
<dbReference type="CTD" id="35608"/>
<name>A0A034VZA2_BACDO</name>
<evidence type="ECO:0000256" key="5">
    <source>
        <dbReference type="ARBA" id="ARBA00022617"/>
    </source>
</evidence>
<dbReference type="GO" id="GO:0005506">
    <property type="term" value="F:iron ion binding"/>
    <property type="evidence" value="ECO:0007669"/>
    <property type="project" value="InterPro"/>
</dbReference>
<dbReference type="GO" id="GO:0016705">
    <property type="term" value="F:oxidoreductase activity, acting on paired donors, with incorporation or reduction of molecular oxygen"/>
    <property type="evidence" value="ECO:0007669"/>
    <property type="project" value="InterPro"/>
</dbReference>
<evidence type="ECO:0000256" key="10">
    <source>
        <dbReference type="ARBA" id="ARBA00023004"/>
    </source>
</evidence>
<keyword evidence="12 14" id="KW-0472">Membrane</keyword>
<evidence type="ECO:0000313" key="15">
    <source>
        <dbReference type="EMBL" id="JAC46893.1"/>
    </source>
</evidence>
<protein>
    <submittedName>
        <fullName evidence="15">Putative cytochrome P450 6u1</fullName>
    </submittedName>
</protein>
<evidence type="ECO:0000256" key="9">
    <source>
        <dbReference type="ARBA" id="ARBA00023002"/>
    </source>
</evidence>
<dbReference type="InterPro" id="IPR050476">
    <property type="entry name" value="Insect_CytP450_Detox"/>
</dbReference>
<keyword evidence="14" id="KW-1133">Transmembrane helix</keyword>